<dbReference type="Proteomes" id="UP000214600">
    <property type="component" value="Unassembled WGS sequence"/>
</dbReference>
<dbReference type="RefSeq" id="WP_089451942.1">
    <property type="nucleotide sequence ID" value="NZ_NKFA01000008.1"/>
</dbReference>
<name>A0A228II14_9BURK</name>
<comment type="caution">
    <text evidence="1">The sequence shown here is derived from an EMBL/GenBank/DDBJ whole genome shotgun (WGS) entry which is preliminary data.</text>
</comment>
<gene>
    <name evidence="1" type="ORF">CFB84_21460</name>
</gene>
<reference evidence="2" key="1">
    <citation type="submission" date="2017-06" db="EMBL/GenBank/DDBJ databases">
        <authorList>
            <person name="LiPuma J."/>
            <person name="Spilker T."/>
        </authorList>
    </citation>
    <scope>NUCLEOTIDE SEQUENCE [LARGE SCALE GENOMIC DNA]</scope>
    <source>
        <strain evidence="2">AU17325</strain>
    </source>
</reference>
<accession>A0A228II14</accession>
<evidence type="ECO:0000313" key="2">
    <source>
        <dbReference type="Proteomes" id="UP000214600"/>
    </source>
</evidence>
<evidence type="ECO:0000313" key="1">
    <source>
        <dbReference type="EMBL" id="OXI41835.1"/>
    </source>
</evidence>
<proteinExistence type="predicted"/>
<dbReference type="EMBL" id="NKFA01000008">
    <property type="protein sequence ID" value="OXI41835.1"/>
    <property type="molecule type" value="Genomic_DNA"/>
</dbReference>
<organism evidence="1 2">
    <name type="scientific">Burkholderia aenigmatica</name>
    <dbReference type="NCBI Taxonomy" id="2015348"/>
    <lineage>
        <taxon>Bacteria</taxon>
        <taxon>Pseudomonadati</taxon>
        <taxon>Pseudomonadota</taxon>
        <taxon>Betaproteobacteria</taxon>
        <taxon>Burkholderiales</taxon>
        <taxon>Burkholderiaceae</taxon>
        <taxon>Burkholderia</taxon>
        <taxon>Burkholderia cepacia complex</taxon>
    </lineage>
</organism>
<dbReference type="AlphaFoldDB" id="A0A228II14"/>
<sequence length="226" mass="24273">MAFDGAKNKEIVRETLVSFKFGQVFSRAAPIALGLMLAACGRHDTPVNYSPAAQFMSLSIPQASLPPDADAQVRALMNDELHAIKEAAQGQPTKRDLRSTAFEQNTFLTVLRSPDDMNDFKLASLDSARMPSGVNPGPDDVLLVISHQSDPGYGYVDTAQTVPDAPNGSDSLTLRITSTKVQMPGTVVGAGYFDNNVFVIKRGKASKLILSLDDVQQAYELGAATR</sequence>
<reference evidence="1 2" key="2">
    <citation type="submission" date="2017-08" db="EMBL/GenBank/DDBJ databases">
        <title>WGS of novel Burkholderia cepaca complex species.</title>
        <authorList>
            <person name="Lipuma J."/>
            <person name="Spilker T."/>
        </authorList>
    </citation>
    <scope>NUCLEOTIDE SEQUENCE [LARGE SCALE GENOMIC DNA]</scope>
    <source>
        <strain evidence="1 2">AU17325</strain>
    </source>
</reference>
<protein>
    <submittedName>
        <fullName evidence="1">Uncharacterized protein</fullName>
    </submittedName>
</protein>